<evidence type="ECO:0000313" key="2">
    <source>
        <dbReference type="EMBL" id="GGY61440.1"/>
    </source>
</evidence>
<organism evidence="2 3">
    <name type="scientific">Streptomyces xanthochromogenes</name>
    <dbReference type="NCBI Taxonomy" id="67384"/>
    <lineage>
        <taxon>Bacteria</taxon>
        <taxon>Bacillati</taxon>
        <taxon>Actinomycetota</taxon>
        <taxon>Actinomycetes</taxon>
        <taxon>Kitasatosporales</taxon>
        <taxon>Streptomycetaceae</taxon>
        <taxon>Streptomyces</taxon>
    </lineage>
</organism>
<dbReference type="EMBL" id="BMUU01000015">
    <property type="protein sequence ID" value="GGY61440.1"/>
    <property type="molecule type" value="Genomic_DNA"/>
</dbReference>
<dbReference type="RefSeq" id="WP_190028986.1">
    <property type="nucleotide sequence ID" value="NZ_BMUU01000015.1"/>
</dbReference>
<dbReference type="GeneID" id="96294417"/>
<proteinExistence type="predicted"/>
<keyword evidence="1" id="KW-0732">Signal</keyword>
<gene>
    <name evidence="2" type="ORF">GCM10010326_65310</name>
</gene>
<feature type="chain" id="PRO_5047400103" description="Secreted protein" evidence="1">
    <location>
        <begin position="24"/>
        <end position="149"/>
    </location>
</feature>
<evidence type="ECO:0000256" key="1">
    <source>
        <dbReference type="SAM" id="SignalP"/>
    </source>
</evidence>
<accession>A0ABQ3APG9</accession>
<keyword evidence="3" id="KW-1185">Reference proteome</keyword>
<sequence>MPKTPRARALWAGVLAAAALAGAVVPASSDSYVDERANTCHAEAGNRCLYGMVVTYWHRPGSRQRTLSWIYANRSPVRSHNLARWWYQTPGGPRRVGGSWRAGKAVGAWTEITWGRGRHDRVGPDLLAGSRICVEFNYGATTKPCITLK</sequence>
<comment type="caution">
    <text evidence="2">The sequence shown here is derived from an EMBL/GenBank/DDBJ whole genome shotgun (WGS) entry which is preliminary data.</text>
</comment>
<evidence type="ECO:0000313" key="3">
    <source>
        <dbReference type="Proteomes" id="UP000600946"/>
    </source>
</evidence>
<feature type="signal peptide" evidence="1">
    <location>
        <begin position="1"/>
        <end position="23"/>
    </location>
</feature>
<protein>
    <recommendedName>
        <fullName evidence="4">Secreted protein</fullName>
    </recommendedName>
</protein>
<name>A0ABQ3APG9_9ACTN</name>
<dbReference type="Proteomes" id="UP000600946">
    <property type="component" value="Unassembled WGS sequence"/>
</dbReference>
<reference evidence="3" key="1">
    <citation type="journal article" date="2019" name="Int. J. Syst. Evol. Microbiol.">
        <title>The Global Catalogue of Microorganisms (GCM) 10K type strain sequencing project: providing services to taxonomists for standard genome sequencing and annotation.</title>
        <authorList>
            <consortium name="The Broad Institute Genomics Platform"/>
            <consortium name="The Broad Institute Genome Sequencing Center for Infectious Disease"/>
            <person name="Wu L."/>
            <person name="Ma J."/>
        </authorList>
    </citation>
    <scope>NUCLEOTIDE SEQUENCE [LARGE SCALE GENOMIC DNA]</scope>
    <source>
        <strain evidence="3">JCM 4594</strain>
    </source>
</reference>
<evidence type="ECO:0008006" key="4">
    <source>
        <dbReference type="Google" id="ProtNLM"/>
    </source>
</evidence>